<comment type="caution">
    <text evidence="2">The sequence shown here is derived from an EMBL/GenBank/DDBJ whole genome shotgun (WGS) entry which is preliminary data.</text>
</comment>
<proteinExistence type="predicted"/>
<dbReference type="Proteomes" id="UP000269221">
    <property type="component" value="Unassembled WGS sequence"/>
</dbReference>
<protein>
    <recommendedName>
        <fullName evidence="4">Peptidase A2 domain-containing protein</fullName>
    </recommendedName>
</protein>
<dbReference type="Gene3D" id="2.40.70.10">
    <property type="entry name" value="Acid Proteases"/>
    <property type="match status" value="1"/>
</dbReference>
<name>A0A3M0KYD4_HIRRU</name>
<accession>A0A3M0KYD4</accession>
<dbReference type="InterPro" id="IPR021109">
    <property type="entry name" value="Peptidase_aspartic_dom_sf"/>
</dbReference>
<evidence type="ECO:0000256" key="1">
    <source>
        <dbReference type="SAM" id="MobiDB-lite"/>
    </source>
</evidence>
<feature type="region of interest" description="Disordered" evidence="1">
    <location>
        <begin position="1"/>
        <end position="25"/>
    </location>
</feature>
<dbReference type="OrthoDB" id="9900537at2759"/>
<dbReference type="EMBL" id="QRBI01000107">
    <property type="protein sequence ID" value="RMC12127.1"/>
    <property type="molecule type" value="Genomic_DNA"/>
</dbReference>
<evidence type="ECO:0000313" key="2">
    <source>
        <dbReference type="EMBL" id="RMC12127.1"/>
    </source>
</evidence>
<gene>
    <name evidence="2" type="ORF">DUI87_11262</name>
</gene>
<keyword evidence="3" id="KW-1185">Reference proteome</keyword>
<organism evidence="2 3">
    <name type="scientific">Hirundo rustica rustica</name>
    <dbReference type="NCBI Taxonomy" id="333673"/>
    <lineage>
        <taxon>Eukaryota</taxon>
        <taxon>Metazoa</taxon>
        <taxon>Chordata</taxon>
        <taxon>Craniata</taxon>
        <taxon>Vertebrata</taxon>
        <taxon>Euteleostomi</taxon>
        <taxon>Archelosauria</taxon>
        <taxon>Archosauria</taxon>
        <taxon>Dinosauria</taxon>
        <taxon>Saurischia</taxon>
        <taxon>Theropoda</taxon>
        <taxon>Coelurosauria</taxon>
        <taxon>Aves</taxon>
        <taxon>Neognathae</taxon>
        <taxon>Neoaves</taxon>
        <taxon>Telluraves</taxon>
        <taxon>Australaves</taxon>
        <taxon>Passeriformes</taxon>
        <taxon>Sylvioidea</taxon>
        <taxon>Hirundinidae</taxon>
        <taxon>Hirundo</taxon>
    </lineage>
</organism>
<dbReference type="AlphaFoldDB" id="A0A3M0KYD4"/>
<evidence type="ECO:0000313" key="3">
    <source>
        <dbReference type="Proteomes" id="UP000269221"/>
    </source>
</evidence>
<evidence type="ECO:0008006" key="4">
    <source>
        <dbReference type="Google" id="ProtNLM"/>
    </source>
</evidence>
<reference evidence="2 3" key="1">
    <citation type="submission" date="2018-07" db="EMBL/GenBank/DDBJ databases">
        <title>A high quality draft genome assembly of the barn swallow (H. rustica rustica).</title>
        <authorList>
            <person name="Formenti G."/>
            <person name="Chiara M."/>
            <person name="Poveda L."/>
            <person name="Francoijs K.-J."/>
            <person name="Bonisoli-Alquati A."/>
            <person name="Canova L."/>
            <person name="Gianfranceschi L."/>
            <person name="Horner D.S."/>
            <person name="Saino N."/>
        </authorList>
    </citation>
    <scope>NUCLEOTIDE SEQUENCE [LARGE SCALE GENOMIC DNA]</scope>
    <source>
        <strain evidence="2">Chelidonia</strain>
        <tissue evidence="2">Blood</tissue>
    </source>
</reference>
<sequence length="202" mass="21943">MPPRATEVGETESLPDLTPDNDHSLAKPILTTDSCYKPYGLQLTESLLLNDDDWPFVAVDPSKPGTWPWIEGKFIIVGDCKYTPCEVEVLPGTLTTDSGDFVLWLHCTHPPTFLPKGQIVTQAIPIWDPPPENVPSACPVQKITEHKPKVDCEFSVGGESLNITGFLDMGADVTIVPTVLAVNWALQNMAGHVQGVEGDPIS</sequence>